<sequence length="107" mass="12622">MVVLFMMLWICTIDLYLDHIMSVARALWVIGQLPPVGQEHTETWRARVSLICFDVVEHHFSDRVLRQFGLQEIIPLPCDTSLDLQKIDRRGKHTEDWGMHHIHYITT</sequence>
<dbReference type="EMBL" id="CAMAPE010000005">
    <property type="protein sequence ID" value="CAH9067864.1"/>
    <property type="molecule type" value="Genomic_DNA"/>
</dbReference>
<dbReference type="GO" id="GO:0010073">
    <property type="term" value="P:meristem maintenance"/>
    <property type="evidence" value="ECO:0007669"/>
    <property type="project" value="InterPro"/>
</dbReference>
<dbReference type="Proteomes" id="UP001152484">
    <property type="component" value="Unassembled WGS sequence"/>
</dbReference>
<feature type="domain" description="Aminotransferase-like plant mobile" evidence="2">
    <location>
        <begin position="38"/>
        <end position="99"/>
    </location>
</feature>
<keyword evidence="4" id="KW-1185">Reference proteome</keyword>
<dbReference type="PANTHER" id="PTHR46033:SF8">
    <property type="entry name" value="PROTEIN MAINTENANCE OF MERISTEMS-LIKE"/>
    <property type="match status" value="1"/>
</dbReference>
<keyword evidence="1" id="KW-0732">Signal</keyword>
<evidence type="ECO:0000313" key="4">
    <source>
        <dbReference type="Proteomes" id="UP001152484"/>
    </source>
</evidence>
<dbReference type="PANTHER" id="PTHR46033">
    <property type="entry name" value="PROTEIN MAIN-LIKE 2"/>
    <property type="match status" value="1"/>
</dbReference>
<dbReference type="OrthoDB" id="1751334at2759"/>
<proteinExistence type="predicted"/>
<dbReference type="InterPro" id="IPR044824">
    <property type="entry name" value="MAIN-like"/>
</dbReference>
<reference evidence="3" key="1">
    <citation type="submission" date="2022-07" db="EMBL/GenBank/DDBJ databases">
        <authorList>
            <person name="Macas J."/>
            <person name="Novak P."/>
            <person name="Neumann P."/>
        </authorList>
    </citation>
    <scope>NUCLEOTIDE SEQUENCE</scope>
</reference>
<dbReference type="Pfam" id="PF10536">
    <property type="entry name" value="PMD"/>
    <property type="match status" value="1"/>
</dbReference>
<feature type="chain" id="PRO_5040168198" description="Aminotransferase-like plant mobile domain-containing protein" evidence="1">
    <location>
        <begin position="27"/>
        <end position="107"/>
    </location>
</feature>
<comment type="caution">
    <text evidence="3">The sequence shown here is derived from an EMBL/GenBank/DDBJ whole genome shotgun (WGS) entry which is preliminary data.</text>
</comment>
<name>A0A9P1DZM9_CUSEU</name>
<protein>
    <recommendedName>
        <fullName evidence="2">Aminotransferase-like plant mobile domain-containing protein</fullName>
    </recommendedName>
</protein>
<feature type="signal peptide" evidence="1">
    <location>
        <begin position="1"/>
        <end position="26"/>
    </location>
</feature>
<evidence type="ECO:0000313" key="3">
    <source>
        <dbReference type="EMBL" id="CAH9067864.1"/>
    </source>
</evidence>
<dbReference type="InterPro" id="IPR019557">
    <property type="entry name" value="AminoTfrase-like_pln_mobile"/>
</dbReference>
<organism evidence="3 4">
    <name type="scientific">Cuscuta europaea</name>
    <name type="common">European dodder</name>
    <dbReference type="NCBI Taxonomy" id="41803"/>
    <lineage>
        <taxon>Eukaryota</taxon>
        <taxon>Viridiplantae</taxon>
        <taxon>Streptophyta</taxon>
        <taxon>Embryophyta</taxon>
        <taxon>Tracheophyta</taxon>
        <taxon>Spermatophyta</taxon>
        <taxon>Magnoliopsida</taxon>
        <taxon>eudicotyledons</taxon>
        <taxon>Gunneridae</taxon>
        <taxon>Pentapetalae</taxon>
        <taxon>asterids</taxon>
        <taxon>lamiids</taxon>
        <taxon>Solanales</taxon>
        <taxon>Convolvulaceae</taxon>
        <taxon>Cuscuteae</taxon>
        <taxon>Cuscuta</taxon>
        <taxon>Cuscuta subgen. Cuscuta</taxon>
    </lineage>
</organism>
<accession>A0A9P1DZM9</accession>
<evidence type="ECO:0000256" key="1">
    <source>
        <dbReference type="SAM" id="SignalP"/>
    </source>
</evidence>
<dbReference type="AlphaFoldDB" id="A0A9P1DZM9"/>
<gene>
    <name evidence="3" type="ORF">CEURO_LOCUS2641</name>
</gene>
<evidence type="ECO:0000259" key="2">
    <source>
        <dbReference type="Pfam" id="PF10536"/>
    </source>
</evidence>